<evidence type="ECO:0000256" key="3">
    <source>
        <dbReference type="ARBA" id="ARBA00023163"/>
    </source>
</evidence>
<reference evidence="7 8" key="1">
    <citation type="submission" date="2020-08" db="EMBL/GenBank/DDBJ databases">
        <title>Plant Genome Project.</title>
        <authorList>
            <person name="Zhang R.-G."/>
        </authorList>
    </citation>
    <scope>NUCLEOTIDE SEQUENCE [LARGE SCALE GENOMIC DNA]</scope>
    <source>
        <tissue evidence="7">Rhizome</tissue>
    </source>
</reference>
<dbReference type="FunFam" id="2.170.150.80:FF:000006">
    <property type="entry name" value="NAC domain-containing protein 100-like"/>
    <property type="match status" value="1"/>
</dbReference>
<dbReference type="GO" id="GO:0003677">
    <property type="term" value="F:DNA binding"/>
    <property type="evidence" value="ECO:0007669"/>
    <property type="project" value="UniProtKB-KW"/>
</dbReference>
<keyword evidence="8" id="KW-1185">Reference proteome</keyword>
<dbReference type="GO" id="GO:0006355">
    <property type="term" value="P:regulation of DNA-templated transcription"/>
    <property type="evidence" value="ECO:0007669"/>
    <property type="project" value="InterPro"/>
</dbReference>
<feature type="domain" description="NAC" evidence="6">
    <location>
        <begin position="4"/>
        <end position="154"/>
    </location>
</feature>
<name>A0A8J5ETW0_ZINOF</name>
<dbReference type="InterPro" id="IPR003441">
    <property type="entry name" value="NAC-dom"/>
</dbReference>
<comment type="caution">
    <text evidence="7">The sequence shown here is derived from an EMBL/GenBank/DDBJ whole genome shotgun (WGS) entry which is preliminary data.</text>
</comment>
<dbReference type="AlphaFoldDB" id="A0A8J5ETW0"/>
<evidence type="ECO:0000256" key="2">
    <source>
        <dbReference type="ARBA" id="ARBA00023125"/>
    </source>
</evidence>
<proteinExistence type="predicted"/>
<keyword evidence="2" id="KW-0238">DNA-binding</keyword>
<dbReference type="PROSITE" id="PS51005">
    <property type="entry name" value="NAC"/>
    <property type="match status" value="1"/>
</dbReference>
<keyword evidence="4" id="KW-0539">Nucleus</keyword>
<gene>
    <name evidence="7" type="ORF">ZIOFF_072237</name>
</gene>
<dbReference type="Proteomes" id="UP000734854">
    <property type="component" value="Unassembled WGS sequence"/>
</dbReference>
<evidence type="ECO:0000259" key="6">
    <source>
        <dbReference type="PROSITE" id="PS51005"/>
    </source>
</evidence>
<evidence type="ECO:0000256" key="1">
    <source>
        <dbReference type="ARBA" id="ARBA00023015"/>
    </source>
</evidence>
<dbReference type="PANTHER" id="PTHR31744">
    <property type="entry name" value="PROTEIN CUP-SHAPED COTYLEDON 2-RELATED"/>
    <property type="match status" value="1"/>
</dbReference>
<dbReference type="OrthoDB" id="1424968at2759"/>
<evidence type="ECO:0000313" key="7">
    <source>
        <dbReference type="EMBL" id="KAG6471136.1"/>
    </source>
</evidence>
<dbReference type="EMBL" id="JACMSC010000021">
    <property type="protein sequence ID" value="KAG6471136.1"/>
    <property type="molecule type" value="Genomic_DNA"/>
</dbReference>
<dbReference type="Pfam" id="PF02365">
    <property type="entry name" value="NAM"/>
    <property type="match status" value="1"/>
</dbReference>
<feature type="region of interest" description="Disordered" evidence="5">
    <location>
        <begin position="214"/>
        <end position="235"/>
    </location>
</feature>
<keyword evidence="3" id="KW-0804">Transcription</keyword>
<keyword evidence="1" id="KW-0805">Transcription regulation</keyword>
<sequence>MDRLPPGFRFRPTDEELITHYLAHKVADAGFRTLVIGEVDLNKYEPWDLPLRAEMGEKEWYFFCVRGRKYPTGLRTNRATRTGYWKATGKDNAVYRGRSLVGMKKTLVFYRGRAPKGEKSNWVMHEYRLEGKCSLHHHHHLAKNEWVVCRVFHKIPASTKKPPVMIKAEAASPLPRPPLPTIHASASRINALDSIDVTCFSTLPAATFDGNLDDDSFAPAEPHRPPPLFALGGDDQQAAAGGSDHILALLGHTIWNDCY</sequence>
<accession>A0A8J5ETW0</accession>
<evidence type="ECO:0000256" key="5">
    <source>
        <dbReference type="SAM" id="MobiDB-lite"/>
    </source>
</evidence>
<evidence type="ECO:0000256" key="4">
    <source>
        <dbReference type="ARBA" id="ARBA00023242"/>
    </source>
</evidence>
<evidence type="ECO:0000313" key="8">
    <source>
        <dbReference type="Proteomes" id="UP000734854"/>
    </source>
</evidence>
<organism evidence="7 8">
    <name type="scientific">Zingiber officinale</name>
    <name type="common">Ginger</name>
    <name type="synonym">Amomum zingiber</name>
    <dbReference type="NCBI Taxonomy" id="94328"/>
    <lineage>
        <taxon>Eukaryota</taxon>
        <taxon>Viridiplantae</taxon>
        <taxon>Streptophyta</taxon>
        <taxon>Embryophyta</taxon>
        <taxon>Tracheophyta</taxon>
        <taxon>Spermatophyta</taxon>
        <taxon>Magnoliopsida</taxon>
        <taxon>Liliopsida</taxon>
        <taxon>Zingiberales</taxon>
        <taxon>Zingiberaceae</taxon>
        <taxon>Zingiber</taxon>
    </lineage>
</organism>
<protein>
    <recommendedName>
        <fullName evidence="6">NAC domain-containing protein</fullName>
    </recommendedName>
</protein>
<dbReference type="PANTHER" id="PTHR31744:SF219">
    <property type="entry name" value="NAC DOMAIN-CONTAINING PROTEIN 4"/>
    <property type="match status" value="1"/>
</dbReference>